<gene>
    <name evidence="7" type="ORF">D187_005520</name>
</gene>
<dbReference type="AlphaFoldDB" id="S9PMX7"/>
<dbReference type="EMBL" id="ANAH02000004">
    <property type="protein sequence ID" value="EPX64386.1"/>
    <property type="molecule type" value="Genomic_DNA"/>
</dbReference>
<dbReference type="InterPro" id="IPR000064">
    <property type="entry name" value="NLP_P60_dom"/>
</dbReference>
<protein>
    <recommendedName>
        <fullName evidence="6">NlpC/P60 domain-containing protein</fullName>
    </recommendedName>
</protein>
<comment type="similarity">
    <text evidence="1">Belongs to the peptidase C40 family.</text>
</comment>
<keyword evidence="8" id="KW-1185">Reference proteome</keyword>
<proteinExistence type="inferred from homology"/>
<dbReference type="SUPFAM" id="SSF54001">
    <property type="entry name" value="Cysteine proteinases"/>
    <property type="match status" value="1"/>
</dbReference>
<name>S9PMX7_CYSF2</name>
<dbReference type="InterPro" id="IPR052062">
    <property type="entry name" value="Murein_DD/LD_carboxypeptidase"/>
</dbReference>
<keyword evidence="5" id="KW-0788">Thiol protease</keyword>
<dbReference type="Proteomes" id="UP000011682">
    <property type="component" value="Unassembled WGS sequence"/>
</dbReference>
<evidence type="ECO:0000256" key="5">
    <source>
        <dbReference type="ARBA" id="ARBA00022807"/>
    </source>
</evidence>
<evidence type="ECO:0000259" key="6">
    <source>
        <dbReference type="PROSITE" id="PS51935"/>
    </source>
</evidence>
<dbReference type="PROSITE" id="PS51935">
    <property type="entry name" value="NLPC_P60"/>
    <property type="match status" value="1"/>
</dbReference>
<keyword evidence="2" id="KW-0645">Protease</keyword>
<sequence>MPTSHEVKSIAGKWTNTPYEFGGGDGNGIDCSHFVWEVLKEAGYANAPYTQATDIARSPSFSRISPNEVREGDIVHFSGGSDHMGIVVDAKAGTFIGAQSSTGVAPASYVRDYWSGRRPTFYRYVGK</sequence>
<dbReference type="eggNOG" id="COG0791">
    <property type="taxonomic scope" value="Bacteria"/>
</dbReference>
<dbReference type="PANTHER" id="PTHR47360:SF1">
    <property type="entry name" value="ENDOPEPTIDASE NLPC-RELATED"/>
    <property type="match status" value="1"/>
</dbReference>
<keyword evidence="4" id="KW-0378">Hydrolase</keyword>
<evidence type="ECO:0000256" key="2">
    <source>
        <dbReference type="ARBA" id="ARBA00022670"/>
    </source>
</evidence>
<reference evidence="7" key="1">
    <citation type="submission" date="2013-05" db="EMBL/GenBank/DDBJ databases">
        <title>Genome assembly of Cystobacter fuscus DSM 2262.</title>
        <authorList>
            <person name="Sharma G."/>
            <person name="Khatri I."/>
            <person name="Kaur C."/>
            <person name="Mayilraj S."/>
            <person name="Subramanian S."/>
        </authorList>
    </citation>
    <scope>NUCLEOTIDE SEQUENCE [LARGE SCALE GENOMIC DNA]</scope>
    <source>
        <strain evidence="7">DSM 2262</strain>
    </source>
</reference>
<dbReference type="PANTHER" id="PTHR47360">
    <property type="entry name" value="MUREIN DD-ENDOPEPTIDASE MEPS/MUREIN LD-CARBOXYPEPTIDASE"/>
    <property type="match status" value="1"/>
</dbReference>
<evidence type="ECO:0000256" key="4">
    <source>
        <dbReference type="ARBA" id="ARBA00022801"/>
    </source>
</evidence>
<dbReference type="InterPro" id="IPR038765">
    <property type="entry name" value="Papain-like_cys_pep_sf"/>
</dbReference>
<evidence type="ECO:0000313" key="7">
    <source>
        <dbReference type="EMBL" id="EPX64386.1"/>
    </source>
</evidence>
<dbReference type="Gene3D" id="3.90.1720.10">
    <property type="entry name" value="endopeptidase domain like (from Nostoc punctiforme)"/>
    <property type="match status" value="1"/>
</dbReference>
<comment type="caution">
    <text evidence="7">The sequence shown here is derived from an EMBL/GenBank/DDBJ whole genome shotgun (WGS) entry which is preliminary data.</text>
</comment>
<dbReference type="GO" id="GO:0008234">
    <property type="term" value="F:cysteine-type peptidase activity"/>
    <property type="evidence" value="ECO:0007669"/>
    <property type="project" value="UniProtKB-KW"/>
</dbReference>
<evidence type="ECO:0000313" key="8">
    <source>
        <dbReference type="Proteomes" id="UP000011682"/>
    </source>
</evidence>
<dbReference type="GO" id="GO:0006508">
    <property type="term" value="P:proteolysis"/>
    <property type="evidence" value="ECO:0007669"/>
    <property type="project" value="UniProtKB-KW"/>
</dbReference>
<evidence type="ECO:0000256" key="1">
    <source>
        <dbReference type="ARBA" id="ARBA00007074"/>
    </source>
</evidence>
<organism evidence="7 8">
    <name type="scientific">Cystobacter fuscus (strain ATCC 25194 / DSM 2262 / NBRC 100088 / M29)</name>
    <dbReference type="NCBI Taxonomy" id="1242864"/>
    <lineage>
        <taxon>Bacteria</taxon>
        <taxon>Pseudomonadati</taxon>
        <taxon>Myxococcota</taxon>
        <taxon>Myxococcia</taxon>
        <taxon>Myxococcales</taxon>
        <taxon>Cystobacterineae</taxon>
        <taxon>Archangiaceae</taxon>
        <taxon>Cystobacter</taxon>
    </lineage>
</organism>
<keyword evidence="3" id="KW-0732">Signal</keyword>
<dbReference type="Pfam" id="PF00877">
    <property type="entry name" value="NLPC_P60"/>
    <property type="match status" value="1"/>
</dbReference>
<accession>S9PMX7</accession>
<dbReference type="RefSeq" id="WP_002628508.1">
    <property type="nucleotide sequence ID" value="NZ_ANAH02000004.1"/>
</dbReference>
<feature type="domain" description="NlpC/P60" evidence="6">
    <location>
        <begin position="1"/>
        <end position="125"/>
    </location>
</feature>
<evidence type="ECO:0000256" key="3">
    <source>
        <dbReference type="ARBA" id="ARBA00022729"/>
    </source>
</evidence>